<proteinExistence type="inferred from homology"/>
<evidence type="ECO:0000256" key="3">
    <source>
        <dbReference type="ARBA" id="ARBA00037241"/>
    </source>
</evidence>
<sequence length="609" mass="67299">MDHWGMSRSYWANSGNNSVLPPPPKYSVNQYGVGGAPPPIVETNNTLTTPTGPRCQFLVGEGTYVQKEELRLAVPPPHPSESSTQNPNPLATSKQVPTCGTRISLVNFDSNNGAPAFYNGTSITTSSLSRKSVSVHEPGPASDDRQSHDVAGALGSDDGRGTSVSDVISSVAALTFGEGNALLAPPVTGKDNKRKKPKSNITKSNSSFISRAIVHDSLSKRLQEHVPEGMYAFVNCNRSFQWLDLSSPTKVEYLIKILFTKGHCLCHDVNQITKSSSHIDVIMGFNTGEIIWWEPFSQRYTRVNKNGIVNGHPVRCIKWIPGSENLFIAGHTDGSLIVYDKEKEDAPVNKEEEQPIIGQDIGQKRARFRIEKSVQSKNQKTNPVSWWRLYNTEIKEVSFSPDRRYMAVVSSNISFRLLDYLNERQEDMFNAYFGHFTCVCWSPDSKYIVTGSQDDLITIWSVADKCAVAWCKGHKSWPSAVAFDPWRCDDRNYRFGSIGEDCRLCLWDFNAGMLARPKTPMAHRASVSSGMQLPADSSNSTDIEHENGTYEHGAASRVSIPQLIPVCSHEADSEVLSGLAFTEEAILTSSKAGIIKTWLRPSSDAAKIE</sequence>
<reference evidence="8 9" key="1">
    <citation type="submission" date="2015-03" db="EMBL/GenBank/DDBJ databases">
        <authorList>
            <person name="Radwan O."/>
            <person name="Al-Naeli F.A."/>
            <person name="Rendon G.A."/>
            <person name="Fields C."/>
        </authorList>
    </citation>
    <scope>NUCLEOTIDE SEQUENCE [LARGE SCALE GENOMIC DNA]</scope>
    <source>
        <strain evidence="8">CR-DP1</strain>
    </source>
</reference>
<gene>
    <name evidence="8" type="ORF">TD95_001401</name>
</gene>
<dbReference type="PANTHER" id="PTHR14107:SF16">
    <property type="entry name" value="AT02583P"/>
    <property type="match status" value="1"/>
</dbReference>
<dbReference type="PROSITE" id="PS50082">
    <property type="entry name" value="WD_REPEATS_2"/>
    <property type="match status" value="1"/>
</dbReference>
<dbReference type="InterPro" id="IPR051362">
    <property type="entry name" value="WD_repeat_creC_regulators"/>
</dbReference>
<accession>A0A0F4Z965</accession>
<dbReference type="InterPro" id="IPR036322">
    <property type="entry name" value="WD40_repeat_dom_sf"/>
</dbReference>
<organism evidence="8 9">
    <name type="scientific">Thielaviopsis punctulata</name>
    <dbReference type="NCBI Taxonomy" id="72032"/>
    <lineage>
        <taxon>Eukaryota</taxon>
        <taxon>Fungi</taxon>
        <taxon>Dikarya</taxon>
        <taxon>Ascomycota</taxon>
        <taxon>Pezizomycotina</taxon>
        <taxon>Sordariomycetes</taxon>
        <taxon>Hypocreomycetidae</taxon>
        <taxon>Microascales</taxon>
        <taxon>Ceratocystidaceae</taxon>
        <taxon>Thielaviopsis</taxon>
    </lineage>
</organism>
<dbReference type="InterPro" id="IPR001680">
    <property type="entry name" value="WD40_rpt"/>
</dbReference>
<dbReference type="Proteomes" id="UP000033483">
    <property type="component" value="Unassembled WGS sequence"/>
</dbReference>
<comment type="subunit">
    <text evidence="5">Interacts with creB.</text>
</comment>
<dbReference type="InterPro" id="IPR015943">
    <property type="entry name" value="WD40/YVTN_repeat-like_dom_sf"/>
</dbReference>
<dbReference type="GO" id="GO:0045013">
    <property type="term" value="P:carbon catabolite repression of transcription"/>
    <property type="evidence" value="ECO:0007669"/>
    <property type="project" value="TreeGrafter"/>
</dbReference>
<keyword evidence="1 6" id="KW-0853">WD repeat</keyword>
<dbReference type="GO" id="GO:0051286">
    <property type="term" value="C:cell tip"/>
    <property type="evidence" value="ECO:0007669"/>
    <property type="project" value="TreeGrafter"/>
</dbReference>
<comment type="function">
    <text evidence="3">Component of the regulatory network controlling carbon source utilization through ubiquitination and deubiquitination involving creA, creB, creC, creD and acrB. Required to prevent the proteolysis of the CreB deubiquitinating enzyme in the absence of carbon catabolite repression. CreB deubiquitinating enzyme stabilized in a complex with the CreC leads to the expression of genes such as those in the proline and quinate pathways.</text>
</comment>
<evidence type="ECO:0000256" key="4">
    <source>
        <dbReference type="ARBA" id="ARBA00038107"/>
    </source>
</evidence>
<feature type="compositionally biased region" description="Polar residues" evidence="7">
    <location>
        <begin position="80"/>
        <end position="95"/>
    </location>
</feature>
<dbReference type="Gene3D" id="2.130.10.10">
    <property type="entry name" value="YVTN repeat-like/Quinoprotein amine dehydrogenase"/>
    <property type="match status" value="1"/>
</dbReference>
<dbReference type="SUPFAM" id="SSF50978">
    <property type="entry name" value="WD40 repeat-like"/>
    <property type="match status" value="1"/>
</dbReference>
<evidence type="ECO:0000256" key="7">
    <source>
        <dbReference type="SAM" id="MobiDB-lite"/>
    </source>
</evidence>
<dbReference type="GO" id="GO:0032153">
    <property type="term" value="C:cell division site"/>
    <property type="evidence" value="ECO:0007669"/>
    <property type="project" value="TreeGrafter"/>
</dbReference>
<dbReference type="GO" id="GO:0005634">
    <property type="term" value="C:nucleus"/>
    <property type="evidence" value="ECO:0007669"/>
    <property type="project" value="TreeGrafter"/>
</dbReference>
<evidence type="ECO:0000256" key="1">
    <source>
        <dbReference type="ARBA" id="ARBA00022574"/>
    </source>
</evidence>
<name>A0A0F4Z965_9PEZI</name>
<evidence type="ECO:0000256" key="6">
    <source>
        <dbReference type="PROSITE-ProRule" id="PRU00221"/>
    </source>
</evidence>
<dbReference type="SMART" id="SM00320">
    <property type="entry name" value="WD40"/>
    <property type="match status" value="4"/>
</dbReference>
<dbReference type="PANTHER" id="PTHR14107">
    <property type="entry name" value="WD REPEAT PROTEIN"/>
    <property type="match status" value="1"/>
</dbReference>
<feature type="region of interest" description="Disordered" evidence="7">
    <location>
        <begin position="127"/>
        <end position="161"/>
    </location>
</feature>
<evidence type="ECO:0000313" key="9">
    <source>
        <dbReference type="Proteomes" id="UP000033483"/>
    </source>
</evidence>
<dbReference type="EMBL" id="LAEV01002193">
    <property type="protein sequence ID" value="KKA26403.1"/>
    <property type="molecule type" value="Genomic_DNA"/>
</dbReference>
<evidence type="ECO:0000256" key="5">
    <source>
        <dbReference type="ARBA" id="ARBA00038682"/>
    </source>
</evidence>
<dbReference type="OrthoDB" id="3367at2759"/>
<comment type="similarity">
    <text evidence="4">Belongs to the WD repeat creC family.</text>
</comment>
<evidence type="ECO:0000256" key="2">
    <source>
        <dbReference type="ARBA" id="ARBA00022737"/>
    </source>
</evidence>
<feature type="region of interest" description="Disordered" evidence="7">
    <location>
        <begin position="74"/>
        <end position="95"/>
    </location>
</feature>
<protein>
    <submittedName>
        <fullName evidence="8">Uncharacterized protein</fullName>
    </submittedName>
</protein>
<dbReference type="AlphaFoldDB" id="A0A0F4Z965"/>
<comment type="caution">
    <text evidence="8">The sequence shown here is derived from an EMBL/GenBank/DDBJ whole genome shotgun (WGS) entry which is preliminary data.</text>
</comment>
<keyword evidence="2" id="KW-0677">Repeat</keyword>
<keyword evidence="9" id="KW-1185">Reference proteome</keyword>
<dbReference type="Pfam" id="PF00400">
    <property type="entry name" value="WD40"/>
    <property type="match status" value="2"/>
</dbReference>
<feature type="repeat" description="WD" evidence="6">
    <location>
        <begin position="429"/>
        <end position="462"/>
    </location>
</feature>
<evidence type="ECO:0000313" key="8">
    <source>
        <dbReference type="EMBL" id="KKA26403.1"/>
    </source>
</evidence>
<dbReference type="PROSITE" id="PS50294">
    <property type="entry name" value="WD_REPEATS_REGION"/>
    <property type="match status" value="1"/>
</dbReference>